<dbReference type="Gene3D" id="3.30.910.20">
    <property type="entry name" value="Skp domain"/>
    <property type="match status" value="1"/>
</dbReference>
<keyword evidence="2 3" id="KW-0732">Signal</keyword>
<dbReference type="PANTHER" id="PTHR35089:SF1">
    <property type="entry name" value="CHAPERONE PROTEIN SKP"/>
    <property type="match status" value="1"/>
</dbReference>
<dbReference type="Pfam" id="PF03938">
    <property type="entry name" value="OmpH"/>
    <property type="match status" value="1"/>
</dbReference>
<comment type="similarity">
    <text evidence="1">Belongs to the Skp family.</text>
</comment>
<dbReference type="InterPro" id="IPR024930">
    <property type="entry name" value="Skp_dom_sf"/>
</dbReference>
<evidence type="ECO:0000256" key="3">
    <source>
        <dbReference type="SAM" id="SignalP"/>
    </source>
</evidence>
<evidence type="ECO:0000313" key="5">
    <source>
        <dbReference type="Proteomes" id="UP000321907"/>
    </source>
</evidence>
<gene>
    <name evidence="4" type="ORF">FUA23_17930</name>
</gene>
<sequence>MKKLFFVFLLTAFSISSAFAQKYGHVNFGNLLSLMPEVATAEAELQTYEKEQIAIGEKMVADFKKEYAETEAKVNDITPKELQTIQAKLEKDQVAIQKFEQQMGRNVEIKRQELLGPIIQSAKDVVNTIAEELGYELVFDSSIFGSILFAEDTTDLLPAVKERLGIE</sequence>
<dbReference type="AlphaFoldDB" id="A0A5C7FDZ1"/>
<dbReference type="SMART" id="SM00935">
    <property type="entry name" value="OmpH"/>
    <property type="match status" value="1"/>
</dbReference>
<accession>A0A5C7FDZ1</accession>
<comment type="caution">
    <text evidence="4">The sequence shown here is derived from an EMBL/GenBank/DDBJ whole genome shotgun (WGS) entry which is preliminary data.</text>
</comment>
<dbReference type="GO" id="GO:0051082">
    <property type="term" value="F:unfolded protein binding"/>
    <property type="evidence" value="ECO:0007669"/>
    <property type="project" value="InterPro"/>
</dbReference>
<dbReference type="SUPFAM" id="SSF111384">
    <property type="entry name" value="OmpH-like"/>
    <property type="match status" value="1"/>
</dbReference>
<dbReference type="RefSeq" id="WP_147932144.1">
    <property type="nucleotide sequence ID" value="NZ_VOXD01000033.1"/>
</dbReference>
<reference evidence="4 5" key="1">
    <citation type="submission" date="2019-08" db="EMBL/GenBank/DDBJ databases">
        <title>Lewinella sp. strain SSH13 Genome sequencing and assembly.</title>
        <authorList>
            <person name="Kim I."/>
        </authorList>
    </citation>
    <scope>NUCLEOTIDE SEQUENCE [LARGE SCALE GENOMIC DNA]</scope>
    <source>
        <strain evidence="4 5">SSH13</strain>
    </source>
</reference>
<evidence type="ECO:0000313" key="4">
    <source>
        <dbReference type="EMBL" id="TXF87690.1"/>
    </source>
</evidence>
<evidence type="ECO:0000256" key="1">
    <source>
        <dbReference type="ARBA" id="ARBA00009091"/>
    </source>
</evidence>
<protein>
    <submittedName>
        <fullName evidence="4">OmpH family outer membrane protein</fullName>
    </submittedName>
</protein>
<dbReference type="PANTHER" id="PTHR35089">
    <property type="entry name" value="CHAPERONE PROTEIN SKP"/>
    <property type="match status" value="1"/>
</dbReference>
<dbReference type="GO" id="GO:0050821">
    <property type="term" value="P:protein stabilization"/>
    <property type="evidence" value="ECO:0007669"/>
    <property type="project" value="TreeGrafter"/>
</dbReference>
<organism evidence="4 5">
    <name type="scientific">Neolewinella aurantiaca</name>
    <dbReference type="NCBI Taxonomy" id="2602767"/>
    <lineage>
        <taxon>Bacteria</taxon>
        <taxon>Pseudomonadati</taxon>
        <taxon>Bacteroidota</taxon>
        <taxon>Saprospiria</taxon>
        <taxon>Saprospirales</taxon>
        <taxon>Lewinellaceae</taxon>
        <taxon>Neolewinella</taxon>
    </lineage>
</organism>
<proteinExistence type="inferred from homology"/>
<name>A0A5C7FDZ1_9BACT</name>
<dbReference type="Proteomes" id="UP000321907">
    <property type="component" value="Unassembled WGS sequence"/>
</dbReference>
<feature type="signal peptide" evidence="3">
    <location>
        <begin position="1"/>
        <end position="20"/>
    </location>
</feature>
<keyword evidence="5" id="KW-1185">Reference proteome</keyword>
<dbReference type="OrthoDB" id="1493480at2"/>
<dbReference type="GO" id="GO:0005829">
    <property type="term" value="C:cytosol"/>
    <property type="evidence" value="ECO:0007669"/>
    <property type="project" value="TreeGrafter"/>
</dbReference>
<dbReference type="EMBL" id="VOXD01000033">
    <property type="protein sequence ID" value="TXF87690.1"/>
    <property type="molecule type" value="Genomic_DNA"/>
</dbReference>
<dbReference type="InterPro" id="IPR005632">
    <property type="entry name" value="Chaperone_Skp"/>
</dbReference>
<evidence type="ECO:0000256" key="2">
    <source>
        <dbReference type="ARBA" id="ARBA00022729"/>
    </source>
</evidence>
<feature type="chain" id="PRO_5022746353" evidence="3">
    <location>
        <begin position="21"/>
        <end position="167"/>
    </location>
</feature>